<dbReference type="HAMAP" id="MF_00228">
    <property type="entry name" value="Thz_kinase"/>
    <property type="match status" value="1"/>
</dbReference>
<dbReference type="GO" id="GO:0009229">
    <property type="term" value="P:thiamine diphosphate biosynthetic process"/>
    <property type="evidence" value="ECO:0007669"/>
    <property type="project" value="UniProtKB-UniRule"/>
</dbReference>
<evidence type="ECO:0000313" key="12">
    <source>
        <dbReference type="EMBL" id="MCP3425855.1"/>
    </source>
</evidence>
<evidence type="ECO:0000256" key="9">
    <source>
        <dbReference type="ARBA" id="ARBA00022842"/>
    </source>
</evidence>
<dbReference type="PRINTS" id="PR01099">
    <property type="entry name" value="HYETHTZKNASE"/>
</dbReference>
<dbReference type="GO" id="GO:0005524">
    <property type="term" value="F:ATP binding"/>
    <property type="evidence" value="ECO:0007669"/>
    <property type="project" value="UniProtKB-UniRule"/>
</dbReference>
<comment type="function">
    <text evidence="11">Catalyzes the phosphorylation of the hydroxyl group of 4-methyl-5-beta-hydroxyethylthiazole (THZ).</text>
</comment>
<evidence type="ECO:0000256" key="11">
    <source>
        <dbReference type="HAMAP-Rule" id="MF_00228"/>
    </source>
</evidence>
<organism evidence="12 13">
    <name type="scientific">Rothia santali</name>
    <dbReference type="NCBI Taxonomy" id="2949643"/>
    <lineage>
        <taxon>Bacteria</taxon>
        <taxon>Bacillati</taxon>
        <taxon>Actinomycetota</taxon>
        <taxon>Actinomycetes</taxon>
        <taxon>Micrococcales</taxon>
        <taxon>Micrococcaceae</taxon>
        <taxon>Rothia</taxon>
    </lineage>
</organism>
<comment type="cofactor">
    <cofactor evidence="2 11">
        <name>Mg(2+)</name>
        <dbReference type="ChEBI" id="CHEBI:18420"/>
    </cofactor>
</comment>
<evidence type="ECO:0000256" key="4">
    <source>
        <dbReference type="ARBA" id="ARBA00022679"/>
    </source>
</evidence>
<comment type="similarity">
    <text evidence="11">Belongs to the Thz kinase family.</text>
</comment>
<evidence type="ECO:0000256" key="7">
    <source>
        <dbReference type="ARBA" id="ARBA00022777"/>
    </source>
</evidence>
<evidence type="ECO:0000256" key="10">
    <source>
        <dbReference type="ARBA" id="ARBA00022977"/>
    </source>
</evidence>
<proteinExistence type="inferred from homology"/>
<comment type="pathway">
    <text evidence="3 11">Cofactor biosynthesis; thiamine diphosphate biosynthesis; 4-methyl-5-(2-phosphoethyl)-thiazole from 5-(2-hydroxyethyl)-4-methylthiazole: step 1/1.</text>
</comment>
<dbReference type="Proteomes" id="UP001139502">
    <property type="component" value="Unassembled WGS sequence"/>
</dbReference>
<keyword evidence="7 11" id="KW-0418">Kinase</keyword>
<dbReference type="InterPro" id="IPR000417">
    <property type="entry name" value="Hyethyz_kinase"/>
</dbReference>
<keyword evidence="8 11" id="KW-0067">ATP-binding</keyword>
<evidence type="ECO:0000313" key="13">
    <source>
        <dbReference type="Proteomes" id="UP001139502"/>
    </source>
</evidence>
<evidence type="ECO:0000256" key="1">
    <source>
        <dbReference type="ARBA" id="ARBA00001771"/>
    </source>
</evidence>
<feature type="binding site" evidence="11">
    <location>
        <position position="127"/>
    </location>
    <ligand>
        <name>ATP</name>
        <dbReference type="ChEBI" id="CHEBI:30616"/>
    </ligand>
</feature>
<dbReference type="CDD" id="cd01170">
    <property type="entry name" value="THZ_kinase"/>
    <property type="match status" value="1"/>
</dbReference>
<keyword evidence="9 11" id="KW-0460">Magnesium</keyword>
<name>A0A9X2HD01_9MICC</name>
<feature type="binding site" evidence="11">
    <location>
        <position position="173"/>
    </location>
    <ligand>
        <name>ATP</name>
        <dbReference type="ChEBI" id="CHEBI:30616"/>
    </ligand>
</feature>
<dbReference type="Pfam" id="PF02110">
    <property type="entry name" value="HK"/>
    <property type="match status" value="1"/>
</dbReference>
<keyword evidence="13" id="KW-1185">Reference proteome</keyword>
<sequence length="287" mass="28648">MTTSRPPLGPDAIVECVDAVRRQNPLVHAMTNSVVREISANVLLSIGAAPAMVDSPEEAGLFAAGADGVLVNVGNPSAENFLAYRAALDVAHAAGIPWVLDPVAVGGLPPRTEFAREVLALRPDAIRGNASEVTALAGRSAGGRGVDSTDPVEAALGAAAELAGRTGGVVAVSGERDVVISEEGTTWLTSGHALMPLVIGTGCSLGAAVAAYLGAARAHGLSRHAAVLAAHAHLGAAGVLAGRVARGPGSFHAEWLDAIHALDGAGVAELVTLEHEAGLPSAAEGAR</sequence>
<dbReference type="GO" id="GO:0004417">
    <property type="term" value="F:hydroxyethylthiazole kinase activity"/>
    <property type="evidence" value="ECO:0007669"/>
    <property type="project" value="UniProtKB-UniRule"/>
</dbReference>
<evidence type="ECO:0000256" key="5">
    <source>
        <dbReference type="ARBA" id="ARBA00022723"/>
    </source>
</evidence>
<evidence type="ECO:0000256" key="2">
    <source>
        <dbReference type="ARBA" id="ARBA00001946"/>
    </source>
</evidence>
<evidence type="ECO:0000256" key="3">
    <source>
        <dbReference type="ARBA" id="ARBA00004868"/>
    </source>
</evidence>
<protein>
    <recommendedName>
        <fullName evidence="11">Hydroxyethylthiazole kinase</fullName>
        <ecNumber evidence="11">2.7.1.50</ecNumber>
    </recommendedName>
    <alternativeName>
        <fullName evidence="11">4-methyl-5-beta-hydroxyethylthiazole kinase</fullName>
        <shortName evidence="11">TH kinase</shortName>
        <shortName evidence="11">Thz kinase</shortName>
    </alternativeName>
</protein>
<dbReference type="NCBIfam" id="NF006830">
    <property type="entry name" value="PRK09355.1"/>
    <property type="match status" value="1"/>
</dbReference>
<comment type="caution">
    <text evidence="12">The sequence shown here is derived from an EMBL/GenBank/DDBJ whole genome shotgun (WGS) entry which is preliminary data.</text>
</comment>
<dbReference type="Gene3D" id="3.40.1190.20">
    <property type="match status" value="1"/>
</dbReference>
<dbReference type="SUPFAM" id="SSF53613">
    <property type="entry name" value="Ribokinase-like"/>
    <property type="match status" value="1"/>
</dbReference>
<dbReference type="EMBL" id="JANAFB010000014">
    <property type="protein sequence ID" value="MCP3425855.1"/>
    <property type="molecule type" value="Genomic_DNA"/>
</dbReference>
<dbReference type="GO" id="GO:0009228">
    <property type="term" value="P:thiamine biosynthetic process"/>
    <property type="evidence" value="ECO:0007669"/>
    <property type="project" value="UniProtKB-KW"/>
</dbReference>
<keyword evidence="10 11" id="KW-0784">Thiamine biosynthesis</keyword>
<reference evidence="12" key="1">
    <citation type="submission" date="2022-06" db="EMBL/GenBank/DDBJ databases">
        <title>Rothia sp. isolated from sandalwood seedling.</title>
        <authorList>
            <person name="Tuikhar N."/>
            <person name="Kirdat K."/>
            <person name="Thorat V."/>
            <person name="Swetha P."/>
            <person name="Padma S."/>
            <person name="Sundararaj R."/>
            <person name="Yadav A."/>
        </authorList>
    </citation>
    <scope>NUCLEOTIDE SEQUENCE</scope>
    <source>
        <strain evidence="12">AR01</strain>
    </source>
</reference>
<feature type="binding site" evidence="11">
    <location>
        <position position="200"/>
    </location>
    <ligand>
        <name>substrate</name>
    </ligand>
</feature>
<accession>A0A9X2HD01</accession>
<feature type="binding site" evidence="11">
    <location>
        <position position="52"/>
    </location>
    <ligand>
        <name>substrate</name>
    </ligand>
</feature>
<keyword evidence="4 11" id="KW-0808">Transferase</keyword>
<keyword evidence="6 11" id="KW-0547">Nucleotide-binding</keyword>
<dbReference type="InterPro" id="IPR029056">
    <property type="entry name" value="Ribokinase-like"/>
</dbReference>
<dbReference type="GO" id="GO:0000287">
    <property type="term" value="F:magnesium ion binding"/>
    <property type="evidence" value="ECO:0007669"/>
    <property type="project" value="UniProtKB-UniRule"/>
</dbReference>
<evidence type="ECO:0000256" key="8">
    <source>
        <dbReference type="ARBA" id="ARBA00022840"/>
    </source>
</evidence>
<evidence type="ECO:0000256" key="6">
    <source>
        <dbReference type="ARBA" id="ARBA00022741"/>
    </source>
</evidence>
<dbReference type="EC" id="2.7.1.50" evidence="11"/>
<comment type="catalytic activity">
    <reaction evidence="1 11">
        <text>5-(2-hydroxyethyl)-4-methylthiazole + ATP = 4-methyl-5-(2-phosphooxyethyl)-thiazole + ADP + H(+)</text>
        <dbReference type="Rhea" id="RHEA:24212"/>
        <dbReference type="ChEBI" id="CHEBI:15378"/>
        <dbReference type="ChEBI" id="CHEBI:17957"/>
        <dbReference type="ChEBI" id="CHEBI:30616"/>
        <dbReference type="ChEBI" id="CHEBI:58296"/>
        <dbReference type="ChEBI" id="CHEBI:456216"/>
        <dbReference type="EC" id="2.7.1.50"/>
    </reaction>
</comment>
<gene>
    <name evidence="11 12" type="primary">thiM</name>
    <name evidence="12" type="ORF">NBM05_07505</name>
</gene>
<dbReference type="AlphaFoldDB" id="A0A9X2HD01"/>
<keyword evidence="5 11" id="KW-0479">Metal-binding</keyword>
<dbReference type="PIRSF" id="PIRSF000513">
    <property type="entry name" value="Thz_kinase"/>
    <property type="match status" value="1"/>
</dbReference>
<dbReference type="RefSeq" id="WP_254166253.1">
    <property type="nucleotide sequence ID" value="NZ_JANAFB010000014.1"/>
</dbReference>